<evidence type="ECO:0000313" key="1">
    <source>
        <dbReference type="EMBL" id="CAB4584216.1"/>
    </source>
</evidence>
<accession>A0A6J7VU00</accession>
<evidence type="ECO:0000313" key="2">
    <source>
        <dbReference type="EMBL" id="CAB5115763.1"/>
    </source>
</evidence>
<proteinExistence type="predicted"/>
<name>A0A6J7VU00_9ZZZZ</name>
<protein>
    <submittedName>
        <fullName evidence="2">Unannotated protein</fullName>
    </submittedName>
</protein>
<dbReference type="AlphaFoldDB" id="A0A6J7VU00"/>
<dbReference type="EMBL" id="CAFBRU010000096">
    <property type="protein sequence ID" value="CAB5115763.1"/>
    <property type="molecule type" value="Genomic_DNA"/>
</dbReference>
<gene>
    <name evidence="1" type="ORF">UFOPK1776_00198</name>
    <name evidence="2" type="ORF">UFOPK4420_00758</name>
</gene>
<sequence>MLGTTEALREADIKNTLTKITDKNARNIGFVVNGLSPNIGGRLKSAALGGLKPSSLARYAPT</sequence>
<reference evidence="2" key="1">
    <citation type="submission" date="2020-05" db="EMBL/GenBank/DDBJ databases">
        <authorList>
            <person name="Chiriac C."/>
            <person name="Salcher M."/>
            <person name="Ghai R."/>
            <person name="Kavagutti S V."/>
        </authorList>
    </citation>
    <scope>NUCLEOTIDE SEQUENCE</scope>
</reference>
<dbReference type="EMBL" id="CAEZUC010000012">
    <property type="protein sequence ID" value="CAB4584216.1"/>
    <property type="molecule type" value="Genomic_DNA"/>
</dbReference>
<organism evidence="2">
    <name type="scientific">freshwater metagenome</name>
    <dbReference type="NCBI Taxonomy" id="449393"/>
    <lineage>
        <taxon>unclassified sequences</taxon>
        <taxon>metagenomes</taxon>
        <taxon>ecological metagenomes</taxon>
    </lineage>
</organism>